<protein>
    <submittedName>
        <fullName evidence="2">Uncharacterized protein</fullName>
    </submittedName>
</protein>
<dbReference type="SUPFAM" id="SSF50965">
    <property type="entry name" value="Galactose oxidase, central domain"/>
    <property type="match status" value="1"/>
</dbReference>
<proteinExistence type="predicted"/>
<accession>A0A512RSX0</accession>
<dbReference type="RefSeq" id="WP_146867417.1">
    <property type="nucleotide sequence ID" value="NZ_BKAU01000009.1"/>
</dbReference>
<comment type="caution">
    <text evidence="2">The sequence shown here is derived from an EMBL/GenBank/DDBJ whole genome shotgun (WGS) entry which is preliminary data.</text>
</comment>
<reference evidence="2 3" key="1">
    <citation type="submission" date="2019-07" db="EMBL/GenBank/DDBJ databases">
        <title>Whole genome shotgun sequence of Chitinophaga cymbidii NBRC 109752.</title>
        <authorList>
            <person name="Hosoyama A."/>
            <person name="Uohara A."/>
            <person name="Ohji S."/>
            <person name="Ichikawa N."/>
        </authorList>
    </citation>
    <scope>NUCLEOTIDE SEQUENCE [LARGE SCALE GENOMIC DNA]</scope>
    <source>
        <strain evidence="2 3">NBRC 109752</strain>
    </source>
</reference>
<dbReference type="AlphaFoldDB" id="A0A512RSX0"/>
<dbReference type="InterPro" id="IPR011043">
    <property type="entry name" value="Gal_Oxase/kelch_b-propeller"/>
</dbReference>
<dbReference type="Proteomes" id="UP000321436">
    <property type="component" value="Unassembled WGS sequence"/>
</dbReference>
<sequence length="390" mass="42729">MKKQTKIRCSGLVIAICMMAAVQCKKAAGPEADTKSGTGSEENTTNDITTWTPWIAISNTADKTIEIYRYNHTTWDATTREWSFKPTTALGYSSGAVSAMGVGVGDMRLHYVSGFSGKAESAFAIQGGRYLAIGAYIPSGSYVKGQKLWEYTFPTNQNPNNHAIELLPNGNLVVAGFGDGTASSTYGNWVRIYNTADATGASYTQVNIQGPHALLLDTIYHRLWVGAEINIGGVRHQGLFAYIIGGTRTSPTLTEDVSLRAVLPFGHPSSILADANRLMYPHDLTAEYDNDDVLIYGDHTGVYRFNKQTKAFTPTPGASHLYTGSQVRLKSASKMQGGYYVTTHAYNPTVHEYHTNKVDFFDASTGAIAFSRYVPGYTIYRARVWTHVYQ</sequence>
<keyword evidence="3" id="KW-1185">Reference proteome</keyword>
<dbReference type="OrthoDB" id="1007317at2"/>
<keyword evidence="1" id="KW-0732">Signal</keyword>
<feature type="chain" id="PRO_5021710392" evidence="1">
    <location>
        <begin position="28"/>
        <end position="390"/>
    </location>
</feature>
<evidence type="ECO:0000256" key="1">
    <source>
        <dbReference type="SAM" id="SignalP"/>
    </source>
</evidence>
<dbReference type="EMBL" id="BKAU01000009">
    <property type="protein sequence ID" value="GEP98789.1"/>
    <property type="molecule type" value="Genomic_DNA"/>
</dbReference>
<name>A0A512RSX0_9BACT</name>
<organism evidence="2 3">
    <name type="scientific">Chitinophaga cymbidii</name>
    <dbReference type="NCBI Taxonomy" id="1096750"/>
    <lineage>
        <taxon>Bacteria</taxon>
        <taxon>Pseudomonadati</taxon>
        <taxon>Bacteroidota</taxon>
        <taxon>Chitinophagia</taxon>
        <taxon>Chitinophagales</taxon>
        <taxon>Chitinophagaceae</taxon>
        <taxon>Chitinophaga</taxon>
    </lineage>
</organism>
<evidence type="ECO:0000313" key="3">
    <source>
        <dbReference type="Proteomes" id="UP000321436"/>
    </source>
</evidence>
<feature type="signal peptide" evidence="1">
    <location>
        <begin position="1"/>
        <end position="27"/>
    </location>
</feature>
<evidence type="ECO:0000313" key="2">
    <source>
        <dbReference type="EMBL" id="GEP98789.1"/>
    </source>
</evidence>
<gene>
    <name evidence="2" type="ORF">CCY01nite_50490</name>
</gene>